<keyword evidence="4" id="KW-0805">Transcription regulation</keyword>
<keyword evidence="3" id="KW-0067">ATP-binding</keyword>
<dbReference type="Pfam" id="PF00158">
    <property type="entry name" value="Sigma54_activat"/>
    <property type="match status" value="1"/>
</dbReference>
<dbReference type="Pfam" id="PF02954">
    <property type="entry name" value="HTH_8"/>
    <property type="match status" value="1"/>
</dbReference>
<dbReference type="Gene3D" id="3.40.50.300">
    <property type="entry name" value="P-loop containing nucleotide triphosphate hydrolases"/>
    <property type="match status" value="1"/>
</dbReference>
<dbReference type="SMART" id="SM00448">
    <property type="entry name" value="REC"/>
    <property type="match status" value="1"/>
</dbReference>
<dbReference type="InterPro" id="IPR025944">
    <property type="entry name" value="Sigma_54_int_dom_CS"/>
</dbReference>
<evidence type="ECO:0000259" key="7">
    <source>
        <dbReference type="PROSITE" id="PS50045"/>
    </source>
</evidence>
<dbReference type="PROSITE" id="PS00688">
    <property type="entry name" value="SIGMA54_INTERACT_3"/>
    <property type="match status" value="1"/>
</dbReference>
<dbReference type="SUPFAM" id="SSF52540">
    <property type="entry name" value="P-loop containing nucleoside triphosphate hydrolases"/>
    <property type="match status" value="1"/>
</dbReference>
<dbReference type="InterPro" id="IPR003593">
    <property type="entry name" value="AAA+_ATPase"/>
</dbReference>
<evidence type="ECO:0000256" key="6">
    <source>
        <dbReference type="ARBA" id="ARBA00023163"/>
    </source>
</evidence>
<evidence type="ECO:0000256" key="2">
    <source>
        <dbReference type="ARBA" id="ARBA00022741"/>
    </source>
</evidence>
<dbReference type="Gene3D" id="1.10.8.60">
    <property type="match status" value="1"/>
</dbReference>
<protein>
    <submittedName>
        <fullName evidence="9">Regulatory protein AtoC</fullName>
    </submittedName>
</protein>
<dbReference type="InterPro" id="IPR002078">
    <property type="entry name" value="Sigma_54_int"/>
</dbReference>
<dbReference type="InterPro" id="IPR011006">
    <property type="entry name" value="CheY-like_superfamily"/>
</dbReference>
<dbReference type="SUPFAM" id="SSF52172">
    <property type="entry name" value="CheY-like"/>
    <property type="match status" value="1"/>
</dbReference>
<gene>
    <name evidence="9" type="primary">atoC_7</name>
    <name evidence="9" type="ORF">SDC9_12062</name>
</gene>
<dbReference type="CDD" id="cd00009">
    <property type="entry name" value="AAA"/>
    <property type="match status" value="1"/>
</dbReference>
<dbReference type="InterPro" id="IPR027417">
    <property type="entry name" value="P-loop_NTPase"/>
</dbReference>
<dbReference type="InterPro" id="IPR002197">
    <property type="entry name" value="HTH_Fis"/>
</dbReference>
<dbReference type="SUPFAM" id="SSF46689">
    <property type="entry name" value="Homeodomain-like"/>
    <property type="match status" value="1"/>
</dbReference>
<dbReference type="InterPro" id="IPR001789">
    <property type="entry name" value="Sig_transdc_resp-reg_receiver"/>
</dbReference>
<dbReference type="EMBL" id="VSSQ01000032">
    <property type="protein sequence ID" value="MPL66389.1"/>
    <property type="molecule type" value="Genomic_DNA"/>
</dbReference>
<keyword evidence="2" id="KW-0547">Nucleotide-binding</keyword>
<dbReference type="PROSITE" id="PS50045">
    <property type="entry name" value="SIGMA54_INTERACT_4"/>
    <property type="match status" value="1"/>
</dbReference>
<dbReference type="Gene3D" id="3.40.50.2300">
    <property type="match status" value="1"/>
</dbReference>
<organism evidence="9">
    <name type="scientific">bioreactor metagenome</name>
    <dbReference type="NCBI Taxonomy" id="1076179"/>
    <lineage>
        <taxon>unclassified sequences</taxon>
        <taxon>metagenomes</taxon>
        <taxon>ecological metagenomes</taxon>
    </lineage>
</organism>
<name>A0A644TI35_9ZZZZ</name>
<dbReference type="Gene3D" id="1.10.10.60">
    <property type="entry name" value="Homeodomain-like"/>
    <property type="match status" value="1"/>
</dbReference>
<keyword evidence="6" id="KW-0804">Transcription</keyword>
<comment type="caution">
    <text evidence="9">The sequence shown here is derived from an EMBL/GenBank/DDBJ whole genome shotgun (WGS) entry which is preliminary data.</text>
</comment>
<keyword evidence="1" id="KW-0597">Phosphoprotein</keyword>
<dbReference type="GO" id="GO:0043565">
    <property type="term" value="F:sequence-specific DNA binding"/>
    <property type="evidence" value="ECO:0007669"/>
    <property type="project" value="InterPro"/>
</dbReference>
<keyword evidence="5" id="KW-0238">DNA-binding</keyword>
<dbReference type="PROSITE" id="PS00676">
    <property type="entry name" value="SIGMA54_INTERACT_2"/>
    <property type="match status" value="1"/>
</dbReference>
<evidence type="ECO:0000259" key="8">
    <source>
        <dbReference type="PROSITE" id="PS50110"/>
    </source>
</evidence>
<dbReference type="Pfam" id="PF00072">
    <property type="entry name" value="Response_reg"/>
    <property type="match status" value="1"/>
</dbReference>
<dbReference type="GO" id="GO:0000160">
    <property type="term" value="P:phosphorelay signal transduction system"/>
    <property type="evidence" value="ECO:0007669"/>
    <property type="project" value="InterPro"/>
</dbReference>
<evidence type="ECO:0000256" key="4">
    <source>
        <dbReference type="ARBA" id="ARBA00023015"/>
    </source>
</evidence>
<dbReference type="InterPro" id="IPR009057">
    <property type="entry name" value="Homeodomain-like_sf"/>
</dbReference>
<reference evidence="9" key="1">
    <citation type="submission" date="2019-08" db="EMBL/GenBank/DDBJ databases">
        <authorList>
            <person name="Kucharzyk K."/>
            <person name="Murdoch R.W."/>
            <person name="Higgins S."/>
            <person name="Loffler F."/>
        </authorList>
    </citation>
    <scope>NUCLEOTIDE SEQUENCE</scope>
</reference>
<dbReference type="PANTHER" id="PTHR32071">
    <property type="entry name" value="TRANSCRIPTIONAL REGULATORY PROTEIN"/>
    <property type="match status" value="1"/>
</dbReference>
<evidence type="ECO:0000313" key="9">
    <source>
        <dbReference type="EMBL" id="MPL66389.1"/>
    </source>
</evidence>
<dbReference type="PRINTS" id="PR01590">
    <property type="entry name" value="HTHFIS"/>
</dbReference>
<dbReference type="AlphaFoldDB" id="A0A644TI35"/>
<proteinExistence type="predicted"/>
<sequence length="459" mass="51587">MRILIVDDEARMAESIKDYFQPEGLESDLASNGGQARRLLEEKPYDALVSDLRMPGMDGMQLLRWVKDEGPEIPVIMISAHGDIRDAVEAMREGAYDYLVKPFDPDELLLKVRKAVENRRLRLSVLAGMAGKTKDEMIGESPAMREVDKILAKASPSGATILITGESGTGKEVAARLSHRYSRREGPFVPINMGAFPELLLESELFGYEKGAFTGADNRKQGLFESAQGGTLFLDEIAELPLHLQVKLLRVIQERKVQRLGSLKGTPIDVRLVAATNRALEKEVRDGRFREDLYYRINVIRVRIPPLRERPEDIPLLAGAFLARISGAMGRKAVELGDEAIHFLMRYEFPGNVRELENAIERACILSESDTLRARDFEFLKGGKVDWAEREQGSKPDSLRRESPKLVKSLEEMEKEAIAAALLRNSYHREKTADELGITRRTLLNKIKTYGLETGPEDE</sequence>
<dbReference type="InterPro" id="IPR058031">
    <property type="entry name" value="AAA_lid_NorR"/>
</dbReference>
<feature type="domain" description="Response regulatory" evidence="8">
    <location>
        <begin position="2"/>
        <end position="116"/>
    </location>
</feature>
<dbReference type="PROSITE" id="PS50110">
    <property type="entry name" value="RESPONSE_REGULATORY"/>
    <property type="match status" value="1"/>
</dbReference>
<dbReference type="Pfam" id="PF25601">
    <property type="entry name" value="AAA_lid_14"/>
    <property type="match status" value="1"/>
</dbReference>
<evidence type="ECO:0000256" key="3">
    <source>
        <dbReference type="ARBA" id="ARBA00022840"/>
    </source>
</evidence>
<accession>A0A644TI35</accession>
<dbReference type="SMART" id="SM00382">
    <property type="entry name" value="AAA"/>
    <property type="match status" value="1"/>
</dbReference>
<dbReference type="GO" id="GO:0006355">
    <property type="term" value="P:regulation of DNA-templated transcription"/>
    <property type="evidence" value="ECO:0007669"/>
    <property type="project" value="InterPro"/>
</dbReference>
<dbReference type="GO" id="GO:0005524">
    <property type="term" value="F:ATP binding"/>
    <property type="evidence" value="ECO:0007669"/>
    <property type="project" value="UniProtKB-KW"/>
</dbReference>
<feature type="domain" description="Sigma-54 factor interaction" evidence="7">
    <location>
        <begin position="137"/>
        <end position="365"/>
    </location>
</feature>
<evidence type="ECO:0000256" key="5">
    <source>
        <dbReference type="ARBA" id="ARBA00023125"/>
    </source>
</evidence>
<dbReference type="FunFam" id="3.40.50.300:FF:000006">
    <property type="entry name" value="DNA-binding transcriptional regulator NtrC"/>
    <property type="match status" value="1"/>
</dbReference>
<dbReference type="FunFam" id="3.40.50.2300:FF:000018">
    <property type="entry name" value="DNA-binding transcriptional regulator NtrC"/>
    <property type="match status" value="1"/>
</dbReference>
<evidence type="ECO:0000256" key="1">
    <source>
        <dbReference type="ARBA" id="ARBA00022553"/>
    </source>
</evidence>
<dbReference type="InterPro" id="IPR025943">
    <property type="entry name" value="Sigma_54_int_dom_ATP-bd_2"/>
</dbReference>